<reference evidence="1" key="2">
    <citation type="journal article" date="2022" name="New Phytol.">
        <title>Evolutionary transition to the ectomycorrhizal habit in the genomes of a hyperdiverse lineage of mushroom-forming fungi.</title>
        <authorList>
            <person name="Looney B."/>
            <person name="Miyauchi S."/>
            <person name="Morin E."/>
            <person name="Drula E."/>
            <person name="Courty P.E."/>
            <person name="Kohler A."/>
            <person name="Kuo A."/>
            <person name="LaButti K."/>
            <person name="Pangilinan J."/>
            <person name="Lipzen A."/>
            <person name="Riley R."/>
            <person name="Andreopoulos W."/>
            <person name="He G."/>
            <person name="Johnson J."/>
            <person name="Nolan M."/>
            <person name="Tritt A."/>
            <person name="Barry K.W."/>
            <person name="Grigoriev I.V."/>
            <person name="Nagy L.G."/>
            <person name="Hibbett D."/>
            <person name="Henrissat B."/>
            <person name="Matheny P.B."/>
            <person name="Labbe J."/>
            <person name="Martin F.M."/>
        </authorList>
    </citation>
    <scope>NUCLEOTIDE SEQUENCE</scope>
    <source>
        <strain evidence="1">FP105234-sp</strain>
    </source>
</reference>
<sequence length="137" mass="14991">MPEHGTWSDYDRAAAADRERAEAADRERAEAADRERAEAADRERAEAADRERKANASATAPPKSSAPVQSVIRPVRRGGTPQRGWPVYAVLRGRQTGIFFSSAERDAQVLGFPDGVGFGFRTVEEGEEWLALNGYTG</sequence>
<evidence type="ECO:0000313" key="1">
    <source>
        <dbReference type="EMBL" id="KAI0043480.1"/>
    </source>
</evidence>
<keyword evidence="2" id="KW-1185">Reference proteome</keyword>
<accession>A0ACB8RHT3</accession>
<gene>
    <name evidence="1" type="ORF">FA95DRAFT_1609344</name>
</gene>
<name>A0ACB8RHT3_9AGAM</name>
<protein>
    <submittedName>
        <fullName evidence="1">Uncharacterized protein</fullName>
    </submittedName>
</protein>
<dbReference type="Proteomes" id="UP000814033">
    <property type="component" value="Unassembled WGS sequence"/>
</dbReference>
<reference evidence="1" key="1">
    <citation type="submission" date="2021-02" db="EMBL/GenBank/DDBJ databases">
        <authorList>
            <consortium name="DOE Joint Genome Institute"/>
            <person name="Ahrendt S."/>
            <person name="Looney B.P."/>
            <person name="Miyauchi S."/>
            <person name="Morin E."/>
            <person name="Drula E."/>
            <person name="Courty P.E."/>
            <person name="Chicoki N."/>
            <person name="Fauchery L."/>
            <person name="Kohler A."/>
            <person name="Kuo A."/>
            <person name="Labutti K."/>
            <person name="Pangilinan J."/>
            <person name="Lipzen A."/>
            <person name="Riley R."/>
            <person name="Andreopoulos W."/>
            <person name="He G."/>
            <person name="Johnson J."/>
            <person name="Barry K.W."/>
            <person name="Grigoriev I.V."/>
            <person name="Nagy L."/>
            <person name="Hibbett D."/>
            <person name="Henrissat B."/>
            <person name="Matheny P.B."/>
            <person name="Labbe J."/>
            <person name="Martin F."/>
        </authorList>
    </citation>
    <scope>NUCLEOTIDE SEQUENCE</scope>
    <source>
        <strain evidence="1">FP105234-sp</strain>
    </source>
</reference>
<dbReference type="EMBL" id="MU276016">
    <property type="protein sequence ID" value="KAI0043480.1"/>
    <property type="molecule type" value="Genomic_DNA"/>
</dbReference>
<comment type="caution">
    <text evidence="1">The sequence shown here is derived from an EMBL/GenBank/DDBJ whole genome shotgun (WGS) entry which is preliminary data.</text>
</comment>
<evidence type="ECO:0000313" key="2">
    <source>
        <dbReference type="Proteomes" id="UP000814033"/>
    </source>
</evidence>
<organism evidence="1 2">
    <name type="scientific">Auriscalpium vulgare</name>
    <dbReference type="NCBI Taxonomy" id="40419"/>
    <lineage>
        <taxon>Eukaryota</taxon>
        <taxon>Fungi</taxon>
        <taxon>Dikarya</taxon>
        <taxon>Basidiomycota</taxon>
        <taxon>Agaricomycotina</taxon>
        <taxon>Agaricomycetes</taxon>
        <taxon>Russulales</taxon>
        <taxon>Auriscalpiaceae</taxon>
        <taxon>Auriscalpium</taxon>
    </lineage>
</organism>
<proteinExistence type="predicted"/>